<dbReference type="Pfam" id="PF01527">
    <property type="entry name" value="HTH_Tnp_1"/>
    <property type="match status" value="1"/>
</dbReference>
<dbReference type="InterPro" id="IPR009057">
    <property type="entry name" value="Homeodomain-like_sf"/>
</dbReference>
<dbReference type="Proteomes" id="UP001366166">
    <property type="component" value="Chromosome"/>
</dbReference>
<dbReference type="GO" id="GO:0004803">
    <property type="term" value="F:transposase activity"/>
    <property type="evidence" value="ECO:0007669"/>
    <property type="project" value="InterPro"/>
</dbReference>
<name>A0AAU9ECD2_9BACT</name>
<feature type="coiled-coil region" evidence="1">
    <location>
        <begin position="63"/>
        <end position="90"/>
    </location>
</feature>
<dbReference type="Gene3D" id="1.10.10.60">
    <property type="entry name" value="Homeodomain-like"/>
    <property type="match status" value="1"/>
</dbReference>
<protein>
    <submittedName>
        <fullName evidence="2">Transposase</fullName>
    </submittedName>
</protein>
<organism evidence="2 3">
    <name type="scientific">Desulfoferula mesophila</name>
    <dbReference type="NCBI Taxonomy" id="3058419"/>
    <lineage>
        <taxon>Bacteria</taxon>
        <taxon>Pseudomonadati</taxon>
        <taxon>Thermodesulfobacteriota</taxon>
        <taxon>Desulfarculia</taxon>
        <taxon>Desulfarculales</taxon>
        <taxon>Desulfarculaceae</taxon>
        <taxon>Desulfoferula</taxon>
    </lineage>
</organism>
<dbReference type="AlphaFoldDB" id="A0AAU9ECD2"/>
<dbReference type="SUPFAM" id="SSF46689">
    <property type="entry name" value="Homeodomain-like"/>
    <property type="match status" value="1"/>
</dbReference>
<dbReference type="GO" id="GO:0003677">
    <property type="term" value="F:DNA binding"/>
    <property type="evidence" value="ECO:0007669"/>
    <property type="project" value="InterPro"/>
</dbReference>
<dbReference type="KEGG" id="dmp:FAK_18040"/>
<proteinExistence type="predicted"/>
<dbReference type="GO" id="GO:0006313">
    <property type="term" value="P:DNA transposition"/>
    <property type="evidence" value="ECO:0007669"/>
    <property type="project" value="InterPro"/>
</dbReference>
<gene>
    <name evidence="2" type="ORF">FAK_18040</name>
</gene>
<dbReference type="EMBL" id="AP028679">
    <property type="protein sequence ID" value="BEQ14738.1"/>
    <property type="molecule type" value="Genomic_DNA"/>
</dbReference>
<evidence type="ECO:0000313" key="3">
    <source>
        <dbReference type="Proteomes" id="UP001366166"/>
    </source>
</evidence>
<dbReference type="InterPro" id="IPR002514">
    <property type="entry name" value="Transposase_8"/>
</dbReference>
<sequence>MTDEKSRRQVSRRRYSGEFKTEAYGLAEQVGVSGAAKQLGLHESQLYAWGKKARYEASRSETEKALAIENARLKRQLARQEEELALLKKAAAYFAKGLK</sequence>
<accession>A0AAU9ECD2</accession>
<evidence type="ECO:0000313" key="2">
    <source>
        <dbReference type="EMBL" id="BEQ14738.1"/>
    </source>
</evidence>
<evidence type="ECO:0000256" key="1">
    <source>
        <dbReference type="SAM" id="Coils"/>
    </source>
</evidence>
<reference evidence="3" key="1">
    <citation type="journal article" date="2023" name="Arch. Microbiol.">
        <title>Desulfoferula mesophilus gen. nov. sp. nov., a mesophilic sulfate-reducing bacterium isolated from a brackish lake sediment.</title>
        <authorList>
            <person name="Watanabe T."/>
            <person name="Yabe T."/>
            <person name="Tsuji J.M."/>
            <person name="Fukui M."/>
        </authorList>
    </citation>
    <scope>NUCLEOTIDE SEQUENCE [LARGE SCALE GENOMIC DNA]</scope>
    <source>
        <strain evidence="3">12FAK</strain>
    </source>
</reference>
<keyword evidence="3" id="KW-1185">Reference proteome</keyword>
<keyword evidence="1" id="KW-0175">Coiled coil</keyword>